<evidence type="ECO:0000313" key="4">
    <source>
        <dbReference type="Proteomes" id="UP000245845"/>
    </source>
</evidence>
<dbReference type="AlphaFoldDB" id="A0A2Y9BAI3"/>
<dbReference type="Pfam" id="PF07179">
    <property type="entry name" value="SseB"/>
    <property type="match status" value="1"/>
</dbReference>
<accession>A0A2Y9BAI3</accession>
<keyword evidence="4" id="KW-1185">Reference proteome</keyword>
<dbReference type="InterPro" id="IPR009839">
    <property type="entry name" value="SseB_N"/>
</dbReference>
<dbReference type="Gene3D" id="2.40.30.10">
    <property type="entry name" value="Translation factors"/>
    <property type="match status" value="1"/>
</dbReference>
<gene>
    <name evidence="3" type="ORF">A8806_102175</name>
</gene>
<organism evidence="3 4">
    <name type="scientific">Faecalicatena orotica</name>
    <dbReference type="NCBI Taxonomy" id="1544"/>
    <lineage>
        <taxon>Bacteria</taxon>
        <taxon>Bacillati</taxon>
        <taxon>Bacillota</taxon>
        <taxon>Clostridia</taxon>
        <taxon>Lachnospirales</taxon>
        <taxon>Lachnospiraceae</taxon>
        <taxon>Faecalicatena</taxon>
    </lineage>
</organism>
<dbReference type="RefSeq" id="WP_109730035.1">
    <property type="nucleotide sequence ID" value="NZ_BAAACK010000006.1"/>
</dbReference>
<feature type="transmembrane region" description="Helical" evidence="1">
    <location>
        <begin position="41"/>
        <end position="68"/>
    </location>
</feature>
<reference evidence="3 4" key="1">
    <citation type="submission" date="2018-05" db="EMBL/GenBank/DDBJ databases">
        <title>The Hungate 1000. A catalogue of reference genomes from the rumen microbiome.</title>
        <authorList>
            <person name="Kelly W."/>
        </authorList>
    </citation>
    <scope>NUCLEOTIDE SEQUENCE [LARGE SCALE GENOMIC DNA]</scope>
    <source>
        <strain evidence="3 4">NLAE-zl-C242</strain>
    </source>
</reference>
<dbReference type="InterPro" id="IPR009000">
    <property type="entry name" value="Transl_B-barrel_sf"/>
</dbReference>
<evidence type="ECO:0000259" key="2">
    <source>
        <dbReference type="Pfam" id="PF07179"/>
    </source>
</evidence>
<proteinExistence type="predicted"/>
<dbReference type="OrthoDB" id="2020151at2"/>
<keyword evidence="1" id="KW-0812">Transmembrane</keyword>
<evidence type="ECO:0000256" key="1">
    <source>
        <dbReference type="SAM" id="Phobius"/>
    </source>
</evidence>
<keyword evidence="1" id="KW-0472">Membrane</keyword>
<dbReference type="Proteomes" id="UP000245845">
    <property type="component" value="Unassembled WGS sequence"/>
</dbReference>
<sequence>MKVIKKICGGILILAGGAAALAGLLSVITEAVEIASVGMSWVELIVMLIFLLFTTAGGGMVFAGIRLIKGRRLVRVRHKKVKKEKETINTVEVRQEPPARRYTLLAEDIFSVHGEGCIITGIVKGDTMSVGDKVWILGADGSQKAVRAGKLKVFLGEEVKRAFSAVPGTRIGFWTKDASEEDVLPGSVISSVAPNVTAGNGPVENPRLKGLLAGRFDTDVLDIAELIRRELAGNAMFLVMAEFELTDAERARGIVQQNSVMEFPYLNTPDGEGYQPVFTDWNELKAWEREEGNVPSAVLMGAEEVLSLIKKNHVLHGLVVNPFTDNLIMDRDELEML</sequence>
<name>A0A2Y9BAI3_9FIRM</name>
<dbReference type="SUPFAM" id="SSF50447">
    <property type="entry name" value="Translation proteins"/>
    <property type="match status" value="1"/>
</dbReference>
<protein>
    <submittedName>
        <fullName evidence="3">Type III secretion system (T3SS) SseB-like protein</fullName>
    </submittedName>
</protein>
<feature type="domain" description="SseB protein N-terminal" evidence="2">
    <location>
        <begin position="233"/>
        <end position="335"/>
    </location>
</feature>
<dbReference type="EMBL" id="QGDL01000002">
    <property type="protein sequence ID" value="PWJ31319.1"/>
    <property type="molecule type" value="Genomic_DNA"/>
</dbReference>
<comment type="caution">
    <text evidence="3">The sequence shown here is derived from an EMBL/GenBank/DDBJ whole genome shotgun (WGS) entry which is preliminary data.</text>
</comment>
<evidence type="ECO:0000313" key="3">
    <source>
        <dbReference type="EMBL" id="PWJ31319.1"/>
    </source>
</evidence>
<keyword evidence="1" id="KW-1133">Transmembrane helix</keyword>